<organism evidence="2">
    <name type="scientific">Candidatus Berkiella aquae</name>
    <dbReference type="NCBI Taxonomy" id="295108"/>
    <lineage>
        <taxon>Bacteria</taxon>
        <taxon>Pseudomonadati</taxon>
        <taxon>Pseudomonadota</taxon>
        <taxon>Gammaproteobacteria</taxon>
        <taxon>Candidatus Berkiellales</taxon>
        <taxon>Candidatus Berkiellaceae</taxon>
        <taxon>Candidatus Berkiella</taxon>
    </lineage>
</organism>
<dbReference type="Proteomes" id="UP000051497">
    <property type="component" value="Unassembled WGS sequence"/>
</dbReference>
<reference evidence="2" key="1">
    <citation type="submission" date="2015-09" db="EMBL/GenBank/DDBJ databases">
        <title>Draft Genome Sequences of Two Novel Amoeba-resistant Intranuclear Bacteria, Candidatus Berkiella cookevillensis and Candidatus Berkiella aquae.</title>
        <authorList>
            <person name="Mehari Y.T."/>
            <person name="Arivett B.A."/>
            <person name="Farone A.L."/>
            <person name="Gunderson J.H."/>
            <person name="Farone M.B."/>
        </authorList>
    </citation>
    <scope>NUCLEOTIDE SEQUENCE [LARGE SCALE GENOMIC DNA]</scope>
    <source>
        <strain evidence="2">HT99</strain>
    </source>
</reference>
<reference evidence="3" key="3">
    <citation type="submission" date="2021-06" db="EMBL/GenBank/DDBJ databases">
        <title>Genomic Description and Analysis of Intracellular Bacteria, Candidatus Berkiella cookevillensis and Candidatus Berkiella aquae.</title>
        <authorList>
            <person name="Kidane D.T."/>
            <person name="Mehari Y.T."/>
            <person name="Rice F.C."/>
            <person name="Arivett B.A."/>
            <person name="Farone A.L."/>
            <person name="Berk S.G."/>
            <person name="Farone M.B."/>
        </authorList>
    </citation>
    <scope>NUCLEOTIDE SEQUENCE</scope>
    <source>
        <strain evidence="3">HT99</strain>
    </source>
</reference>
<sequence>MSKINKDLLNYANEVADALNDVYAQNHKMQFWSQVGNFMLGLVDIALHGFKAKTPLLGLYHLYQAAQKPAPTLKPSMDLDLAPRPRQEPLPRPRPY</sequence>
<dbReference type="EMBL" id="LKAJ01000007">
    <property type="protein sequence ID" value="KRG21045.1"/>
    <property type="molecule type" value="Genomic_DNA"/>
</dbReference>
<evidence type="ECO:0000256" key="1">
    <source>
        <dbReference type="SAM" id="MobiDB-lite"/>
    </source>
</evidence>
<comment type="caution">
    <text evidence="2">The sequence shown here is derived from an EMBL/GenBank/DDBJ whole genome shotgun (WGS) entry which is preliminary data.</text>
</comment>
<keyword evidence="4" id="KW-1185">Reference proteome</keyword>
<accession>A0A0Q9YK29</accession>
<gene>
    <name evidence="3" type="ORF">HT99x_001025</name>
    <name evidence="2" type="ORF">HT99x_01965</name>
</gene>
<reference evidence="3" key="2">
    <citation type="journal article" date="2016" name="Genome Announc.">
        <title>Draft Genome Sequences of Two Novel Amoeba-Resistant Intranuclear Bacteria, 'Candidatus Berkiella cookevillensis' and 'Candidatus Berkiella aquae'.</title>
        <authorList>
            <person name="Mehari Y.T."/>
            <person name="Arivett B.A."/>
            <person name="Farone A.L."/>
            <person name="Gunderson J.H."/>
            <person name="Farone M.B."/>
        </authorList>
    </citation>
    <scope>NUCLEOTIDE SEQUENCE</scope>
    <source>
        <strain evidence="3">HT99</strain>
    </source>
</reference>
<dbReference type="AlphaFoldDB" id="A0A0Q9YK29"/>
<evidence type="ECO:0000313" key="4">
    <source>
        <dbReference type="Proteomes" id="UP000051497"/>
    </source>
</evidence>
<feature type="region of interest" description="Disordered" evidence="1">
    <location>
        <begin position="71"/>
        <end position="96"/>
    </location>
</feature>
<proteinExistence type="predicted"/>
<evidence type="ECO:0000313" key="2">
    <source>
        <dbReference type="EMBL" id="KRG21045.1"/>
    </source>
</evidence>
<dbReference type="EMBL" id="LKAJ02000001">
    <property type="protein sequence ID" value="MCS5710001.1"/>
    <property type="molecule type" value="Genomic_DNA"/>
</dbReference>
<evidence type="ECO:0000313" key="3">
    <source>
        <dbReference type="EMBL" id="MCS5710001.1"/>
    </source>
</evidence>
<name>A0A0Q9YK29_9GAMM</name>
<dbReference type="RefSeq" id="WP_075066586.1">
    <property type="nucleotide sequence ID" value="NZ_LKAJ02000001.1"/>
</dbReference>
<feature type="compositionally biased region" description="Basic and acidic residues" evidence="1">
    <location>
        <begin position="81"/>
        <end position="96"/>
    </location>
</feature>
<protein>
    <submittedName>
        <fullName evidence="2">Uncharacterized protein</fullName>
    </submittedName>
</protein>